<gene>
    <name evidence="3" type="ORF">FN924_08035</name>
</gene>
<dbReference type="Proteomes" id="UP000315215">
    <property type="component" value="Chromosome"/>
</dbReference>
<protein>
    <submittedName>
        <fullName evidence="3">HAD-IA family hydrolase</fullName>
    </submittedName>
</protein>
<dbReference type="SFLD" id="SFLDS00003">
    <property type="entry name" value="Haloacid_Dehalogenase"/>
    <property type="match status" value="1"/>
</dbReference>
<dbReference type="KEGG" id="aqt:FN924_08035"/>
<dbReference type="InterPro" id="IPR023198">
    <property type="entry name" value="PGP-like_dom2"/>
</dbReference>
<keyword evidence="2" id="KW-0460">Magnesium</keyword>
<reference evidence="3 4" key="1">
    <citation type="submission" date="2019-07" db="EMBL/GenBank/DDBJ databases">
        <authorList>
            <person name="Li J."/>
        </authorList>
    </citation>
    <scope>NUCLEOTIDE SEQUENCE [LARGE SCALE GENOMIC DNA]</scope>
    <source>
        <strain evidence="3 4">TKL69</strain>
    </source>
</reference>
<dbReference type="InterPro" id="IPR006439">
    <property type="entry name" value="HAD-SF_hydro_IA"/>
</dbReference>
<dbReference type="GO" id="GO:0006281">
    <property type="term" value="P:DNA repair"/>
    <property type="evidence" value="ECO:0007669"/>
    <property type="project" value="TreeGrafter"/>
</dbReference>
<dbReference type="AlphaFoldDB" id="A0A516KFG2"/>
<dbReference type="SFLD" id="SFLDG01129">
    <property type="entry name" value="C1.5:_HAD__Beta-PGM__Phosphata"/>
    <property type="match status" value="1"/>
</dbReference>
<dbReference type="InterPro" id="IPR036412">
    <property type="entry name" value="HAD-like_sf"/>
</dbReference>
<dbReference type="Gene3D" id="3.40.50.1000">
    <property type="entry name" value="HAD superfamily/HAD-like"/>
    <property type="match status" value="1"/>
</dbReference>
<evidence type="ECO:0000256" key="1">
    <source>
        <dbReference type="ARBA" id="ARBA00022801"/>
    </source>
</evidence>
<keyword evidence="1 3" id="KW-0378">Hydrolase</keyword>
<dbReference type="InterPro" id="IPR050155">
    <property type="entry name" value="HAD-like_hydrolase_sf"/>
</dbReference>
<dbReference type="EMBL" id="CP041666">
    <property type="protein sequence ID" value="QDP40120.1"/>
    <property type="molecule type" value="Genomic_DNA"/>
</dbReference>
<name>A0A516KFG2_9BACI</name>
<dbReference type="SUPFAM" id="SSF56784">
    <property type="entry name" value="HAD-like"/>
    <property type="match status" value="1"/>
</dbReference>
<accession>A0A516KFG2</accession>
<sequence>MYKHIIWDFDGTLFDTYPVMAKTFKELLEERGIDEPIVDIVKQMKVSMSSAINYYEKKYQIDEDFVNTYKSQRKGVELELSKPFEGIEEICKYIHTTNRRNYLYTHRGESSIELLKMYGLYDYFSDFITSQNDFERKPSPEAIRYLMQKFKMDEAEALMIGDRDLDLLAGKNAGISACYFTTDNEENEIADYIIHEFGQLRSVI</sequence>
<dbReference type="Gene3D" id="1.10.150.240">
    <property type="entry name" value="Putative phosphatase, domain 2"/>
    <property type="match status" value="1"/>
</dbReference>
<evidence type="ECO:0000313" key="3">
    <source>
        <dbReference type="EMBL" id="QDP40120.1"/>
    </source>
</evidence>
<dbReference type="InterPro" id="IPR041492">
    <property type="entry name" value="HAD_2"/>
</dbReference>
<dbReference type="RefSeq" id="WP_143893387.1">
    <property type="nucleotide sequence ID" value="NZ_CP041666.1"/>
</dbReference>
<dbReference type="PANTHER" id="PTHR43434">
    <property type="entry name" value="PHOSPHOGLYCOLATE PHOSPHATASE"/>
    <property type="match status" value="1"/>
</dbReference>
<dbReference type="InterPro" id="IPR023214">
    <property type="entry name" value="HAD_sf"/>
</dbReference>
<dbReference type="NCBIfam" id="TIGR01549">
    <property type="entry name" value="HAD-SF-IA-v1"/>
    <property type="match status" value="1"/>
</dbReference>
<evidence type="ECO:0000313" key="4">
    <source>
        <dbReference type="Proteomes" id="UP000315215"/>
    </source>
</evidence>
<dbReference type="OrthoDB" id="9807630at2"/>
<keyword evidence="4" id="KW-1185">Reference proteome</keyword>
<dbReference type="PANTHER" id="PTHR43434:SF25">
    <property type="entry name" value="PHOSPHOGLYCOLATE PHOSPHATASE"/>
    <property type="match status" value="1"/>
</dbReference>
<dbReference type="GO" id="GO:0005829">
    <property type="term" value="C:cytosol"/>
    <property type="evidence" value="ECO:0007669"/>
    <property type="project" value="TreeGrafter"/>
</dbReference>
<dbReference type="Pfam" id="PF13419">
    <property type="entry name" value="HAD_2"/>
    <property type="match status" value="1"/>
</dbReference>
<dbReference type="GO" id="GO:0008967">
    <property type="term" value="F:phosphoglycolate phosphatase activity"/>
    <property type="evidence" value="ECO:0007669"/>
    <property type="project" value="TreeGrafter"/>
</dbReference>
<proteinExistence type="predicted"/>
<evidence type="ECO:0000256" key="2">
    <source>
        <dbReference type="ARBA" id="ARBA00022842"/>
    </source>
</evidence>
<organism evidence="3 4">
    <name type="scientific">Radiobacillus deserti</name>
    <dbReference type="NCBI Taxonomy" id="2594883"/>
    <lineage>
        <taxon>Bacteria</taxon>
        <taxon>Bacillati</taxon>
        <taxon>Bacillota</taxon>
        <taxon>Bacilli</taxon>
        <taxon>Bacillales</taxon>
        <taxon>Bacillaceae</taxon>
        <taxon>Radiobacillus</taxon>
    </lineage>
</organism>